<feature type="compositionally biased region" description="Polar residues" evidence="1">
    <location>
        <begin position="65"/>
        <end position="77"/>
    </location>
</feature>
<protein>
    <submittedName>
        <fullName evidence="2">Uncharacterized protein</fullName>
    </submittedName>
</protein>
<organism evidence="2 3">
    <name type="scientific">Ogataea philodendri</name>
    <dbReference type="NCBI Taxonomy" id="1378263"/>
    <lineage>
        <taxon>Eukaryota</taxon>
        <taxon>Fungi</taxon>
        <taxon>Dikarya</taxon>
        <taxon>Ascomycota</taxon>
        <taxon>Saccharomycotina</taxon>
        <taxon>Pichiomycetes</taxon>
        <taxon>Pichiales</taxon>
        <taxon>Pichiaceae</taxon>
        <taxon>Ogataea</taxon>
    </lineage>
</organism>
<proteinExistence type="predicted"/>
<dbReference type="EMBL" id="JAEUBE010000327">
    <property type="protein sequence ID" value="KAH3664238.1"/>
    <property type="molecule type" value="Genomic_DNA"/>
</dbReference>
<name>A0A9P8P1T4_9ASCO</name>
<dbReference type="AlphaFoldDB" id="A0A9P8P1T4"/>
<feature type="region of interest" description="Disordered" evidence="1">
    <location>
        <begin position="65"/>
        <end position="97"/>
    </location>
</feature>
<reference evidence="2" key="1">
    <citation type="journal article" date="2021" name="Open Biol.">
        <title>Shared evolutionary footprints suggest mitochondrial oxidative damage underlies multiple complex I losses in fungi.</title>
        <authorList>
            <person name="Schikora-Tamarit M.A."/>
            <person name="Marcet-Houben M."/>
            <person name="Nosek J."/>
            <person name="Gabaldon T."/>
        </authorList>
    </citation>
    <scope>NUCLEOTIDE SEQUENCE</scope>
    <source>
        <strain evidence="2">CBS6075</strain>
    </source>
</reference>
<accession>A0A9P8P1T4</accession>
<sequence>MGWSAIRRSFFNAGGVPRIELDSPMSWRSFISDSTSGYSTMISSTSMVSIWNPAFFMRVATSADSTNGETLGDNSPQRSSSAIWSADRSSNSVSPANIDPMKHPFGCSDEYRFWNTVGRSLIQCNDSMLLDESTMYIFPILDRTRCLSSLHLLSSSGLDSHSWRSKLPELHPKSMMLVNGVLRNARRSIDRLATSSRIYSTMVVVVGLLGLESLGQMARIRVQLLYELLELANLDSNLQVIRIGHRTLVVQFVEVTGEDVQNTLISTSGTSSRTLSVSSEIQDRPACTWSGLVKSTSFSAWLPQISLGQNDLPSSRSSLKSLMMFVFCRNAPIDKLRSIFSNRSGCPKFAATVILFVVLGEDLVEFNKNDPVLFVWPVSIVGPVFEQQFGVERSKKRYFLVWRDGHVVFDRVEGSQHQVEQHDGITQFRVELHDHGSE</sequence>
<dbReference type="GeneID" id="70236555"/>
<keyword evidence="3" id="KW-1185">Reference proteome</keyword>
<evidence type="ECO:0000256" key="1">
    <source>
        <dbReference type="SAM" id="MobiDB-lite"/>
    </source>
</evidence>
<evidence type="ECO:0000313" key="3">
    <source>
        <dbReference type="Proteomes" id="UP000769157"/>
    </source>
</evidence>
<dbReference type="Proteomes" id="UP000769157">
    <property type="component" value="Unassembled WGS sequence"/>
</dbReference>
<reference evidence="2" key="2">
    <citation type="submission" date="2021-01" db="EMBL/GenBank/DDBJ databases">
        <authorList>
            <person name="Schikora-Tamarit M.A."/>
        </authorList>
    </citation>
    <scope>NUCLEOTIDE SEQUENCE</scope>
    <source>
        <strain evidence="2">CBS6075</strain>
    </source>
</reference>
<evidence type="ECO:0000313" key="2">
    <source>
        <dbReference type="EMBL" id="KAH3664238.1"/>
    </source>
</evidence>
<dbReference type="RefSeq" id="XP_046060510.1">
    <property type="nucleotide sequence ID" value="XM_046205684.1"/>
</dbReference>
<comment type="caution">
    <text evidence="2">The sequence shown here is derived from an EMBL/GenBank/DDBJ whole genome shotgun (WGS) entry which is preliminary data.</text>
</comment>
<feature type="compositionally biased region" description="Low complexity" evidence="1">
    <location>
        <begin position="78"/>
        <end position="92"/>
    </location>
</feature>
<gene>
    <name evidence="2" type="ORF">OGAPHI_004590</name>
</gene>